<gene>
    <name evidence="1" type="ORF">NE237_004055</name>
</gene>
<reference evidence="1" key="1">
    <citation type="journal article" date="2023" name="Plant J.">
        <title>The genome of the king protea, Protea cynaroides.</title>
        <authorList>
            <person name="Chang J."/>
            <person name="Duong T.A."/>
            <person name="Schoeman C."/>
            <person name="Ma X."/>
            <person name="Roodt D."/>
            <person name="Barker N."/>
            <person name="Li Z."/>
            <person name="Van de Peer Y."/>
            <person name="Mizrachi E."/>
        </authorList>
    </citation>
    <scope>NUCLEOTIDE SEQUENCE</scope>
    <source>
        <tissue evidence="1">Young leaves</tissue>
    </source>
</reference>
<keyword evidence="2" id="KW-1185">Reference proteome</keyword>
<dbReference type="Proteomes" id="UP001141806">
    <property type="component" value="Unassembled WGS sequence"/>
</dbReference>
<comment type="caution">
    <text evidence="1">The sequence shown here is derived from an EMBL/GenBank/DDBJ whole genome shotgun (WGS) entry which is preliminary data.</text>
</comment>
<protein>
    <submittedName>
        <fullName evidence="1">Uncharacterized protein</fullName>
    </submittedName>
</protein>
<dbReference type="AlphaFoldDB" id="A0A9Q0KIN4"/>
<evidence type="ECO:0000313" key="1">
    <source>
        <dbReference type="EMBL" id="KAJ4970956.1"/>
    </source>
</evidence>
<organism evidence="1 2">
    <name type="scientific">Protea cynaroides</name>
    <dbReference type="NCBI Taxonomy" id="273540"/>
    <lineage>
        <taxon>Eukaryota</taxon>
        <taxon>Viridiplantae</taxon>
        <taxon>Streptophyta</taxon>
        <taxon>Embryophyta</taxon>
        <taxon>Tracheophyta</taxon>
        <taxon>Spermatophyta</taxon>
        <taxon>Magnoliopsida</taxon>
        <taxon>Proteales</taxon>
        <taxon>Proteaceae</taxon>
        <taxon>Protea</taxon>
    </lineage>
</organism>
<sequence>MAGGMKNVVEMGPLPPRYPNSAVNAIMNGRHSGMLRDAKQSLKMIMQPNKAADYPVFNDPFALLENPTSGRITRIGTTEFISSSGGAQEPNQGINDSIIKDGVVRPSSDDVTASLVDDEFKKNENFSSSFDENPNIEDQVAATSSPSIKLELENLYLHKWIPKVDPNNYPKNLRVIGSRLASLKSRVRKLEYIAQLEQQVDGL</sequence>
<accession>A0A9Q0KIN4</accession>
<evidence type="ECO:0000313" key="2">
    <source>
        <dbReference type="Proteomes" id="UP001141806"/>
    </source>
</evidence>
<name>A0A9Q0KIN4_9MAGN</name>
<dbReference type="EMBL" id="JAMYWD010000005">
    <property type="protein sequence ID" value="KAJ4970956.1"/>
    <property type="molecule type" value="Genomic_DNA"/>
</dbReference>
<proteinExistence type="predicted"/>